<feature type="region of interest" description="Disordered" evidence="1">
    <location>
        <begin position="1"/>
        <end position="126"/>
    </location>
</feature>
<dbReference type="EMBL" id="MRVG01000001">
    <property type="protein sequence ID" value="PMB73224.1"/>
    <property type="molecule type" value="Genomic_DNA"/>
</dbReference>
<protein>
    <submittedName>
        <fullName evidence="2">Uncharacterized protein</fullName>
    </submittedName>
</protein>
<feature type="compositionally biased region" description="Basic residues" evidence="1">
    <location>
        <begin position="81"/>
        <end position="91"/>
    </location>
</feature>
<feature type="compositionally biased region" description="Low complexity" evidence="1">
    <location>
        <begin position="53"/>
        <end position="80"/>
    </location>
</feature>
<feature type="compositionally biased region" description="Low complexity" evidence="1">
    <location>
        <begin position="10"/>
        <end position="23"/>
    </location>
</feature>
<sequence length="382" mass="41187">MHMMQHPNPAAQAQAGTDAAQTQSVAPMHNGMQQQYQQHQEQPRIPHGGYEPAAAAAAAAAAALQPSHQPTQQTPMPQHQQHQHQQQHRRYAPASSPAFSSVSSSTVSGAGVSAGGATSAASPSAAPVGRLGHVLHTMQQTGFHAWGFVIYRGCSYADDAAWQRFIAYMKQEVHNTLLATPRLPTASSSSSTTTTPTATSTSATSTTTTSLLDTSGRQLAPYLEWTVIEDPRLENASKDAVRAHFASWAAARSPRRDGPGADGPFIESHVPRFMYCVYVDQRCLRTLTAFDDWLRLDRNGPMQYLACALVDKNCPPGGEGAAGMPLVDGCDRYYTGWMYAHVGSLPELYNTLGHQRLISGPNNYARPPRIYPGHLYGASVPP</sequence>
<organism evidence="2 3">
    <name type="scientific">Beauveria bassiana</name>
    <name type="common">White muscardine disease fungus</name>
    <name type="synonym">Tritirachium shiotae</name>
    <dbReference type="NCBI Taxonomy" id="176275"/>
    <lineage>
        <taxon>Eukaryota</taxon>
        <taxon>Fungi</taxon>
        <taxon>Dikarya</taxon>
        <taxon>Ascomycota</taxon>
        <taxon>Pezizomycotina</taxon>
        <taxon>Sordariomycetes</taxon>
        <taxon>Hypocreomycetidae</taxon>
        <taxon>Hypocreales</taxon>
        <taxon>Cordycipitaceae</taxon>
        <taxon>Beauveria</taxon>
    </lineage>
</organism>
<feature type="compositionally biased region" description="Low complexity" evidence="1">
    <location>
        <begin position="92"/>
        <end position="126"/>
    </location>
</feature>
<gene>
    <name evidence="2" type="ORF">BM221_000644</name>
</gene>
<feature type="region of interest" description="Disordered" evidence="1">
    <location>
        <begin position="182"/>
        <end position="210"/>
    </location>
</feature>
<proteinExistence type="predicted"/>
<dbReference type="OMA" id="DVGWMYT"/>
<accession>A0A2N6P129</accession>
<evidence type="ECO:0000256" key="1">
    <source>
        <dbReference type="SAM" id="MobiDB-lite"/>
    </source>
</evidence>
<dbReference type="Proteomes" id="UP000235728">
    <property type="component" value="Unassembled WGS sequence"/>
</dbReference>
<dbReference type="AlphaFoldDB" id="A0A2N6P129"/>
<evidence type="ECO:0000313" key="2">
    <source>
        <dbReference type="EMBL" id="PMB73224.1"/>
    </source>
</evidence>
<reference evidence="2 3" key="1">
    <citation type="journal article" date="2016" name="Appl. Microbiol. Biotechnol.">
        <title>Characterization of T-DNA insertion mutants with decreased virulence in the entomopathogenic fungus Beauveria bassiana JEF-007.</title>
        <authorList>
            <person name="Kim S."/>
            <person name="Lee S.J."/>
            <person name="Nai Y.S."/>
            <person name="Yu J.S."/>
            <person name="Lee M.R."/>
            <person name="Yang Y.T."/>
            <person name="Kim J.S."/>
        </authorList>
    </citation>
    <scope>NUCLEOTIDE SEQUENCE [LARGE SCALE GENOMIC DNA]</scope>
    <source>
        <strain evidence="2 3">JEF-007</strain>
    </source>
</reference>
<name>A0A2N6P129_BEABA</name>
<evidence type="ECO:0000313" key="3">
    <source>
        <dbReference type="Proteomes" id="UP000235728"/>
    </source>
</evidence>
<comment type="caution">
    <text evidence="2">The sequence shown here is derived from an EMBL/GenBank/DDBJ whole genome shotgun (WGS) entry which is preliminary data.</text>
</comment>